<keyword evidence="6" id="KW-1185">Reference proteome</keyword>
<organism evidence="5 6">
    <name type="scientific">Sphingomonas populi</name>
    <dbReference type="NCBI Taxonomy" id="2484750"/>
    <lineage>
        <taxon>Bacteria</taxon>
        <taxon>Pseudomonadati</taxon>
        <taxon>Pseudomonadota</taxon>
        <taxon>Alphaproteobacteria</taxon>
        <taxon>Sphingomonadales</taxon>
        <taxon>Sphingomonadaceae</taxon>
        <taxon>Sphingomonas</taxon>
    </lineage>
</organism>
<sequence>MTSTNFADLFSLTGKVALVTGGARGLGRMIATGLLRAGAKVYITSRDEGDVRAAADELNRLGICQALPGNAGSPEGIAELAAQFRQAGEEALNILINNAGRTWGAPFETFPDKAWAGVLAVNVQGPFRMIQELLPELEAAAKAGDPSRVINIGSVAGSAVNDLQAYSYSASKAAIHHLGGQLASELSSRNITVNTVAPGYFPTDMTAHLQDKRAGLTNKIPMSRIGNAADIQGAVIYLSSAAGAYLTGIVLPVDGGIAGTR</sequence>
<evidence type="ECO:0000256" key="1">
    <source>
        <dbReference type="ARBA" id="ARBA00006484"/>
    </source>
</evidence>
<protein>
    <submittedName>
        <fullName evidence="5">SDR family NAD(P)-dependent oxidoreductase</fullName>
    </submittedName>
</protein>
<dbReference type="OrthoDB" id="286404at2"/>
<dbReference type="Gene3D" id="3.40.50.720">
    <property type="entry name" value="NAD(P)-binding Rossmann-like Domain"/>
    <property type="match status" value="1"/>
</dbReference>
<accession>A0A4Q6XSZ3</accession>
<comment type="similarity">
    <text evidence="1 4">Belongs to the short-chain dehydrogenases/reductases (SDR) family.</text>
</comment>
<dbReference type="AlphaFoldDB" id="A0A4Q6XSZ3"/>
<name>A0A4Q6XSZ3_9SPHN</name>
<evidence type="ECO:0000313" key="5">
    <source>
        <dbReference type="EMBL" id="RZF60594.1"/>
    </source>
</evidence>
<evidence type="ECO:0000256" key="4">
    <source>
        <dbReference type="RuleBase" id="RU000363"/>
    </source>
</evidence>
<dbReference type="EMBL" id="SGIS01000062">
    <property type="protein sequence ID" value="RZF60594.1"/>
    <property type="molecule type" value="Genomic_DNA"/>
</dbReference>
<dbReference type="PRINTS" id="PR00081">
    <property type="entry name" value="GDHRDH"/>
</dbReference>
<dbReference type="PRINTS" id="PR00080">
    <property type="entry name" value="SDRFAMILY"/>
</dbReference>
<reference evidence="5 6" key="1">
    <citation type="submission" date="2019-02" db="EMBL/GenBank/DDBJ databases">
        <authorList>
            <person name="Li Y."/>
        </authorList>
    </citation>
    <scope>NUCLEOTIDE SEQUENCE [LARGE SCALE GENOMIC DNA]</scope>
    <source>
        <strain evidence="5 6">3-7</strain>
    </source>
</reference>
<dbReference type="Proteomes" id="UP000292085">
    <property type="component" value="Unassembled WGS sequence"/>
</dbReference>
<dbReference type="InterPro" id="IPR036291">
    <property type="entry name" value="NAD(P)-bd_dom_sf"/>
</dbReference>
<dbReference type="PANTHER" id="PTHR43618:SF8">
    <property type="entry name" value="7ALPHA-HYDROXYSTEROID DEHYDROGENASE"/>
    <property type="match status" value="1"/>
</dbReference>
<keyword evidence="2" id="KW-0521">NADP</keyword>
<dbReference type="PANTHER" id="PTHR43618">
    <property type="entry name" value="7-ALPHA-HYDROXYSTEROID DEHYDROGENASE"/>
    <property type="match status" value="1"/>
</dbReference>
<evidence type="ECO:0000256" key="3">
    <source>
        <dbReference type="ARBA" id="ARBA00023002"/>
    </source>
</evidence>
<dbReference type="PROSITE" id="PS00061">
    <property type="entry name" value="ADH_SHORT"/>
    <property type="match status" value="1"/>
</dbReference>
<dbReference type="InterPro" id="IPR052178">
    <property type="entry name" value="Sec_Metab_Biosynth_SDR"/>
</dbReference>
<dbReference type="InterPro" id="IPR020904">
    <property type="entry name" value="Sc_DH/Rdtase_CS"/>
</dbReference>
<evidence type="ECO:0000313" key="6">
    <source>
        <dbReference type="Proteomes" id="UP000292085"/>
    </source>
</evidence>
<dbReference type="InterPro" id="IPR002347">
    <property type="entry name" value="SDR_fam"/>
</dbReference>
<dbReference type="SUPFAM" id="SSF51735">
    <property type="entry name" value="NAD(P)-binding Rossmann-fold domains"/>
    <property type="match status" value="1"/>
</dbReference>
<keyword evidence="3" id="KW-0560">Oxidoreductase</keyword>
<comment type="caution">
    <text evidence="5">The sequence shown here is derived from an EMBL/GenBank/DDBJ whole genome shotgun (WGS) entry which is preliminary data.</text>
</comment>
<dbReference type="Pfam" id="PF00106">
    <property type="entry name" value="adh_short"/>
    <property type="match status" value="1"/>
</dbReference>
<gene>
    <name evidence="5" type="ORF">EWE75_22350</name>
</gene>
<proteinExistence type="inferred from homology"/>
<dbReference type="GO" id="GO:0016491">
    <property type="term" value="F:oxidoreductase activity"/>
    <property type="evidence" value="ECO:0007669"/>
    <property type="project" value="UniProtKB-KW"/>
</dbReference>
<evidence type="ECO:0000256" key="2">
    <source>
        <dbReference type="ARBA" id="ARBA00022857"/>
    </source>
</evidence>
<dbReference type="FunFam" id="3.40.50.720:FF:000084">
    <property type="entry name" value="Short-chain dehydrogenase reductase"/>
    <property type="match status" value="1"/>
</dbReference>